<organism evidence="2 3">
    <name type="scientific">Sphaeramia orbicularis</name>
    <name type="common">orbiculate cardinalfish</name>
    <dbReference type="NCBI Taxonomy" id="375764"/>
    <lineage>
        <taxon>Eukaryota</taxon>
        <taxon>Metazoa</taxon>
        <taxon>Chordata</taxon>
        <taxon>Craniata</taxon>
        <taxon>Vertebrata</taxon>
        <taxon>Euteleostomi</taxon>
        <taxon>Actinopterygii</taxon>
        <taxon>Neopterygii</taxon>
        <taxon>Teleostei</taxon>
        <taxon>Neoteleostei</taxon>
        <taxon>Acanthomorphata</taxon>
        <taxon>Gobiaria</taxon>
        <taxon>Kurtiformes</taxon>
        <taxon>Apogonoidei</taxon>
        <taxon>Apogonidae</taxon>
        <taxon>Apogoninae</taxon>
        <taxon>Sphaeramia</taxon>
    </lineage>
</organism>
<proteinExistence type="predicted"/>
<dbReference type="InParanoid" id="A0A672YGG7"/>
<feature type="compositionally biased region" description="Low complexity" evidence="1">
    <location>
        <begin position="89"/>
        <end position="105"/>
    </location>
</feature>
<dbReference type="Proteomes" id="UP000472271">
    <property type="component" value="Chromosome 7"/>
</dbReference>
<dbReference type="Ensembl" id="ENSSORT00005003760.1">
    <property type="protein sequence ID" value="ENSSORP00005003653.1"/>
    <property type="gene ID" value="ENSSORG00005002194.1"/>
</dbReference>
<dbReference type="PANTHER" id="PTHR15623">
    <property type="entry name" value="SPERMATOGENESIS-ASSOCIATED SERINE-RICH PROTEIN 2-RELATED"/>
    <property type="match status" value="1"/>
</dbReference>
<dbReference type="AlphaFoldDB" id="A0A672YGG7"/>
<evidence type="ECO:0000256" key="1">
    <source>
        <dbReference type="SAM" id="MobiDB-lite"/>
    </source>
</evidence>
<dbReference type="InterPro" id="IPR009816">
    <property type="entry name" value="SPATS2-like"/>
</dbReference>
<sequence>MLSTTFKVLMMILDARQKRAEELRRLTDQSASMSEEQLTELRADIKHFVSERKYDEDLGKAVRFTFDLEPMKTSISAFGSVYHPRTGYSNRSRCSSTSSSVTRRTSVPALTDFSFSPQIFQGNRRTFQGQGYHSGGQRGYSGPSSQHSNNSRGPAHPDRAPHHNGLPQRPPRTHCP</sequence>
<evidence type="ECO:0000313" key="3">
    <source>
        <dbReference type="Proteomes" id="UP000472271"/>
    </source>
</evidence>
<feature type="compositionally biased region" description="Polar residues" evidence="1">
    <location>
        <begin position="142"/>
        <end position="152"/>
    </location>
</feature>
<reference evidence="2" key="2">
    <citation type="submission" date="2025-08" db="UniProtKB">
        <authorList>
            <consortium name="Ensembl"/>
        </authorList>
    </citation>
    <scope>IDENTIFICATION</scope>
</reference>
<accession>A0A672YGG7</accession>
<reference evidence="2" key="3">
    <citation type="submission" date="2025-09" db="UniProtKB">
        <authorList>
            <consortium name="Ensembl"/>
        </authorList>
    </citation>
    <scope>IDENTIFICATION</scope>
</reference>
<reference evidence="2" key="1">
    <citation type="submission" date="2019-06" db="EMBL/GenBank/DDBJ databases">
        <authorList>
            <consortium name="Wellcome Sanger Institute Data Sharing"/>
        </authorList>
    </citation>
    <scope>NUCLEOTIDE SEQUENCE [LARGE SCALE GENOMIC DNA]</scope>
</reference>
<name>A0A672YGG7_9TELE</name>
<feature type="region of interest" description="Disordered" evidence="1">
    <location>
        <begin position="86"/>
        <end position="105"/>
    </location>
</feature>
<dbReference type="Pfam" id="PF07139">
    <property type="entry name" value="SPATS2-like"/>
    <property type="match status" value="1"/>
</dbReference>
<dbReference type="PANTHER" id="PTHR15623:SF11">
    <property type="entry name" value="SPERMATOGENESIS-ASSOCIATED SERINE-RICH PROTEIN 2"/>
    <property type="match status" value="1"/>
</dbReference>
<feature type="region of interest" description="Disordered" evidence="1">
    <location>
        <begin position="126"/>
        <end position="176"/>
    </location>
</feature>
<evidence type="ECO:0000313" key="2">
    <source>
        <dbReference type="Ensembl" id="ENSSORP00005003653.1"/>
    </source>
</evidence>
<protein>
    <submittedName>
        <fullName evidence="2">Uncharacterized protein</fullName>
    </submittedName>
</protein>
<keyword evidence="3" id="KW-1185">Reference proteome</keyword>
<dbReference type="GO" id="GO:0005737">
    <property type="term" value="C:cytoplasm"/>
    <property type="evidence" value="ECO:0007669"/>
    <property type="project" value="TreeGrafter"/>
</dbReference>